<dbReference type="Pfam" id="PF06736">
    <property type="entry name" value="TMEM175"/>
    <property type="match status" value="1"/>
</dbReference>
<gene>
    <name evidence="14" type="ORF">EAV92_20960</name>
</gene>
<evidence type="ECO:0000256" key="9">
    <source>
        <dbReference type="ARBA" id="ARBA00023065"/>
    </source>
</evidence>
<keyword evidence="11" id="KW-0407">Ion channel</keyword>
<feature type="transmembrane region" description="Helical" evidence="13">
    <location>
        <begin position="106"/>
        <end position="127"/>
    </location>
</feature>
<dbReference type="Proteomes" id="UP000269097">
    <property type="component" value="Chromosome"/>
</dbReference>
<feature type="transmembrane region" description="Helical" evidence="13">
    <location>
        <begin position="6"/>
        <end position="23"/>
    </location>
</feature>
<evidence type="ECO:0000256" key="11">
    <source>
        <dbReference type="ARBA" id="ARBA00023303"/>
    </source>
</evidence>
<comment type="similarity">
    <text evidence="2">Belongs to the TMEM175 family.</text>
</comment>
<dbReference type="InterPro" id="IPR010617">
    <property type="entry name" value="TMEM175-like"/>
</dbReference>
<dbReference type="PANTHER" id="PTHR31462">
    <property type="entry name" value="ENDOSOMAL/LYSOSOMAL POTASSIUM CHANNEL TMEM175"/>
    <property type="match status" value="1"/>
</dbReference>
<keyword evidence="5 13" id="KW-0812">Transmembrane</keyword>
<evidence type="ECO:0000313" key="14">
    <source>
        <dbReference type="EMBL" id="AYQ74802.1"/>
    </source>
</evidence>
<feature type="transmembrane region" description="Helical" evidence="13">
    <location>
        <begin position="75"/>
        <end position="94"/>
    </location>
</feature>
<dbReference type="GO" id="GO:0016020">
    <property type="term" value="C:membrane"/>
    <property type="evidence" value="ECO:0007669"/>
    <property type="project" value="UniProtKB-SubCell"/>
</dbReference>
<keyword evidence="10 13" id="KW-0472">Membrane</keyword>
<evidence type="ECO:0000256" key="4">
    <source>
        <dbReference type="ARBA" id="ARBA00022538"/>
    </source>
</evidence>
<evidence type="ECO:0000256" key="3">
    <source>
        <dbReference type="ARBA" id="ARBA00022448"/>
    </source>
</evidence>
<keyword evidence="3" id="KW-0813">Transport</keyword>
<keyword evidence="4" id="KW-0633">Potassium transport</keyword>
<evidence type="ECO:0000256" key="13">
    <source>
        <dbReference type="SAM" id="Phobius"/>
    </source>
</evidence>
<evidence type="ECO:0000256" key="1">
    <source>
        <dbReference type="ARBA" id="ARBA00004141"/>
    </source>
</evidence>
<dbReference type="EMBL" id="CP033433">
    <property type="protein sequence ID" value="AYQ74802.1"/>
    <property type="molecule type" value="Genomic_DNA"/>
</dbReference>
<organism evidence="14 15">
    <name type="scientific">Cohnella candidum</name>
    <dbReference type="NCBI Taxonomy" id="2674991"/>
    <lineage>
        <taxon>Bacteria</taxon>
        <taxon>Bacillati</taxon>
        <taxon>Bacillota</taxon>
        <taxon>Bacilli</taxon>
        <taxon>Bacillales</taxon>
        <taxon>Paenibacillaceae</taxon>
        <taxon>Cohnella</taxon>
    </lineage>
</organism>
<evidence type="ECO:0000256" key="12">
    <source>
        <dbReference type="ARBA" id="ARBA00034430"/>
    </source>
</evidence>
<comment type="catalytic activity">
    <reaction evidence="12">
        <text>K(+)(in) = K(+)(out)</text>
        <dbReference type="Rhea" id="RHEA:29463"/>
        <dbReference type="ChEBI" id="CHEBI:29103"/>
    </reaction>
</comment>
<dbReference type="GO" id="GO:0005267">
    <property type="term" value="F:potassium channel activity"/>
    <property type="evidence" value="ECO:0007669"/>
    <property type="project" value="UniProtKB-KW"/>
</dbReference>
<comment type="subcellular location">
    <subcellularLocation>
        <location evidence="1">Membrane</location>
        <topology evidence="1">Multi-pass membrane protein</topology>
    </subcellularLocation>
</comment>
<dbReference type="GO" id="GO:0015252">
    <property type="term" value="F:proton channel activity"/>
    <property type="evidence" value="ECO:0007669"/>
    <property type="project" value="InterPro"/>
</dbReference>
<evidence type="ECO:0000256" key="5">
    <source>
        <dbReference type="ARBA" id="ARBA00022692"/>
    </source>
</evidence>
<name>A0A3G3K2Z1_9BACL</name>
<dbReference type="KEGG" id="coh:EAV92_20960"/>
<evidence type="ECO:0000256" key="2">
    <source>
        <dbReference type="ARBA" id="ARBA00006920"/>
    </source>
</evidence>
<feature type="transmembrane region" description="Helical" evidence="13">
    <location>
        <begin position="35"/>
        <end position="55"/>
    </location>
</feature>
<evidence type="ECO:0000256" key="7">
    <source>
        <dbReference type="ARBA" id="ARBA00022958"/>
    </source>
</evidence>
<evidence type="ECO:0000313" key="15">
    <source>
        <dbReference type="Proteomes" id="UP000269097"/>
    </source>
</evidence>
<keyword evidence="15" id="KW-1185">Reference proteome</keyword>
<reference evidence="14 15" key="1">
    <citation type="submission" date="2018-10" db="EMBL/GenBank/DDBJ databases">
        <title>Genome Sequence of Cohnella sp.</title>
        <authorList>
            <person name="Srinivasan S."/>
            <person name="Kim M.K."/>
        </authorList>
    </citation>
    <scope>NUCLEOTIDE SEQUENCE [LARGE SCALE GENOMIC DNA]</scope>
    <source>
        <strain evidence="14 15">18JY8-7</strain>
    </source>
</reference>
<keyword evidence="9" id="KW-0406">Ion transport</keyword>
<sequence length="194" mass="21909">MKVTRMEAFSDGVLAIIITIMVLEFKVPEGHDWSSLVDLVPKLLSYAVSFVYVGIYWNNHHHLLHTVQTLNGKLMWLNLLLLFCLSLVPFSTAWMGESGFAPTPTALYGIVLLLAAISYTLLQRAILKQHSPDSPLIAAMGKDYKGIISPFFYLLAILTAYLNAWVSCFFFVLVAAIWFVPDQRIERVIKNRAM</sequence>
<proteinExistence type="inferred from homology"/>
<keyword evidence="6" id="KW-0631">Potassium channel</keyword>
<protein>
    <submittedName>
        <fullName evidence="14">DUF1211 domain-containing protein</fullName>
    </submittedName>
</protein>
<dbReference type="RefSeq" id="WP_123042882.1">
    <property type="nucleotide sequence ID" value="NZ_CP033433.1"/>
</dbReference>
<feature type="transmembrane region" description="Helical" evidence="13">
    <location>
        <begin position="147"/>
        <end position="180"/>
    </location>
</feature>
<keyword evidence="8 13" id="KW-1133">Transmembrane helix</keyword>
<keyword evidence="7" id="KW-0630">Potassium</keyword>
<evidence type="ECO:0000256" key="10">
    <source>
        <dbReference type="ARBA" id="ARBA00023136"/>
    </source>
</evidence>
<evidence type="ECO:0000256" key="6">
    <source>
        <dbReference type="ARBA" id="ARBA00022826"/>
    </source>
</evidence>
<evidence type="ECO:0000256" key="8">
    <source>
        <dbReference type="ARBA" id="ARBA00022989"/>
    </source>
</evidence>
<dbReference type="PANTHER" id="PTHR31462:SF5">
    <property type="entry name" value="ENDOSOMAL_LYSOSOMAL PROTON CHANNEL TMEM175"/>
    <property type="match status" value="1"/>
</dbReference>
<accession>A0A3G3K2Z1</accession>
<dbReference type="AlphaFoldDB" id="A0A3G3K2Z1"/>